<dbReference type="OrthoDB" id="1201044at2"/>
<proteinExistence type="predicted"/>
<keyword evidence="2" id="KW-1185">Reference proteome</keyword>
<evidence type="ECO:0008006" key="3">
    <source>
        <dbReference type="Google" id="ProtNLM"/>
    </source>
</evidence>
<gene>
    <name evidence="1" type="ORF">H9I45_07635</name>
</gene>
<dbReference type="EMBL" id="CP061813">
    <property type="protein sequence ID" value="QOD62303.1"/>
    <property type="molecule type" value="Genomic_DNA"/>
</dbReference>
<sequence length="169" mass="19443">MKKIFLIIPFLLTISIYGQNNIEISLQQDARLLLIGDKKGNDALTVNLLSKLEVPIYNFENSYLLTHISVEYADLNFKNYQRYAIGSGFGINSIYRKLGAVAYVDFGKIYRQTQGFYSFSFSGELNFKIGNNIKLIVTQQVTQRKDLMKLYNSKKEFIISGFLGLKYNF</sequence>
<reference evidence="1 2" key="1">
    <citation type="journal article" date="2016" name="Int. J. Syst. Evol. Microbiol.">
        <title>Polaribacter haliotis sp. nov., isolated from the gut of abalone Haliotis discus hannai.</title>
        <authorList>
            <person name="Kim Y.O."/>
            <person name="Park I.S."/>
            <person name="Park S."/>
            <person name="Nam B.H."/>
            <person name="Park J.M."/>
            <person name="Kim D.G."/>
            <person name="Yoon J.H."/>
        </authorList>
    </citation>
    <scope>NUCLEOTIDE SEQUENCE [LARGE SCALE GENOMIC DNA]</scope>
    <source>
        <strain evidence="1 2">KCTC 52418</strain>
    </source>
</reference>
<dbReference type="Proteomes" id="UP000516764">
    <property type="component" value="Chromosome"/>
</dbReference>
<name>A0A7L8AJZ7_9FLAO</name>
<dbReference type="AlphaFoldDB" id="A0A7L8AJZ7"/>
<dbReference type="RefSeq" id="WP_088354749.1">
    <property type="nucleotide sequence ID" value="NZ_CP061813.1"/>
</dbReference>
<dbReference type="KEGG" id="phal:H9I45_07635"/>
<protein>
    <recommendedName>
        <fullName evidence="3">Outer membrane protein beta-barrel domain-containing protein</fullName>
    </recommendedName>
</protein>
<organism evidence="1 2">
    <name type="scientific">Polaribacter haliotis</name>
    <dbReference type="NCBI Taxonomy" id="1888915"/>
    <lineage>
        <taxon>Bacteria</taxon>
        <taxon>Pseudomonadati</taxon>
        <taxon>Bacteroidota</taxon>
        <taxon>Flavobacteriia</taxon>
        <taxon>Flavobacteriales</taxon>
        <taxon>Flavobacteriaceae</taxon>
    </lineage>
</organism>
<accession>A0A7L8AJZ7</accession>
<evidence type="ECO:0000313" key="1">
    <source>
        <dbReference type="EMBL" id="QOD62303.1"/>
    </source>
</evidence>
<evidence type="ECO:0000313" key="2">
    <source>
        <dbReference type="Proteomes" id="UP000516764"/>
    </source>
</evidence>